<keyword evidence="1" id="KW-0812">Transmembrane</keyword>
<evidence type="ECO:0000256" key="1">
    <source>
        <dbReference type="SAM" id="Phobius"/>
    </source>
</evidence>
<dbReference type="InterPro" id="IPR052020">
    <property type="entry name" value="Cyclic_di-GMP/3'3'-cGAMP_PDE"/>
</dbReference>
<evidence type="ECO:0000313" key="3">
    <source>
        <dbReference type="EMBL" id="EIC02942.1"/>
    </source>
</evidence>
<dbReference type="Proteomes" id="UP000003571">
    <property type="component" value="Unassembled WGS sequence"/>
</dbReference>
<dbReference type="SMART" id="SM00471">
    <property type="entry name" value="HDc"/>
    <property type="match status" value="1"/>
</dbReference>
<feature type="transmembrane region" description="Helical" evidence="1">
    <location>
        <begin position="160"/>
        <end position="181"/>
    </location>
</feature>
<dbReference type="EMBL" id="AGRW01000028">
    <property type="protein sequence ID" value="EIC02942.1"/>
    <property type="molecule type" value="Genomic_DNA"/>
</dbReference>
<keyword evidence="3" id="KW-0378">Hydrolase</keyword>
<gene>
    <name evidence="3" type="ORF">TresaDRAFT_2595</name>
</gene>
<accession>H7EHJ6</accession>
<feature type="transmembrane region" description="Helical" evidence="1">
    <location>
        <begin position="100"/>
        <end position="118"/>
    </location>
</feature>
<dbReference type="AlphaFoldDB" id="H7EHJ6"/>
<feature type="transmembrane region" description="Helical" evidence="1">
    <location>
        <begin position="130"/>
        <end position="148"/>
    </location>
</feature>
<keyword evidence="1" id="KW-1133">Transmembrane helix</keyword>
<reference evidence="3 4" key="1">
    <citation type="submission" date="2011-09" db="EMBL/GenBank/DDBJ databases">
        <title>The draft genome of Treponema saccharophilum DSM 2985.</title>
        <authorList>
            <consortium name="US DOE Joint Genome Institute (JGI-PGF)"/>
            <person name="Lucas S."/>
            <person name="Copeland A."/>
            <person name="Lapidus A."/>
            <person name="Glavina del Rio T."/>
            <person name="Dalin E."/>
            <person name="Tice H."/>
            <person name="Bruce D."/>
            <person name="Goodwin L."/>
            <person name="Pitluck S."/>
            <person name="Peters L."/>
            <person name="Kyrpides N."/>
            <person name="Mavromatis K."/>
            <person name="Ivanova N."/>
            <person name="Markowitz V."/>
            <person name="Cheng J.-F."/>
            <person name="Hugenholtz P."/>
            <person name="Woyke T."/>
            <person name="Wu D."/>
            <person name="Gronow S."/>
            <person name="Wellnitz S."/>
            <person name="Brambilla E."/>
            <person name="Klenk H.-P."/>
            <person name="Eisen J.A."/>
        </authorList>
    </citation>
    <scope>NUCLEOTIDE SEQUENCE [LARGE SCALE GENOMIC DNA]</scope>
    <source>
        <strain evidence="3 4">DSM 2985</strain>
    </source>
</reference>
<protein>
    <submittedName>
        <fullName evidence="3">Metal dependent phosphohydrolase</fullName>
    </submittedName>
</protein>
<keyword evidence="1" id="KW-0472">Membrane</keyword>
<dbReference type="SUPFAM" id="SSF109604">
    <property type="entry name" value="HD-domain/PDEase-like"/>
    <property type="match status" value="1"/>
</dbReference>
<feature type="transmembrane region" description="Helical" evidence="1">
    <location>
        <begin position="74"/>
        <end position="94"/>
    </location>
</feature>
<organism evidence="3 4">
    <name type="scientific">Treponema saccharophilum DSM 2985</name>
    <dbReference type="NCBI Taxonomy" id="907348"/>
    <lineage>
        <taxon>Bacteria</taxon>
        <taxon>Pseudomonadati</taxon>
        <taxon>Spirochaetota</taxon>
        <taxon>Spirochaetia</taxon>
        <taxon>Spirochaetales</taxon>
        <taxon>Treponemataceae</taxon>
        <taxon>Treponema</taxon>
    </lineage>
</organism>
<feature type="transmembrane region" description="Helical" evidence="1">
    <location>
        <begin position="49"/>
        <end position="67"/>
    </location>
</feature>
<feature type="domain" description="HD-GYP" evidence="2">
    <location>
        <begin position="220"/>
        <end position="429"/>
    </location>
</feature>
<feature type="transmembrane region" description="Helical" evidence="1">
    <location>
        <begin position="23"/>
        <end position="43"/>
    </location>
</feature>
<dbReference type="eggNOG" id="COG3437">
    <property type="taxonomic scope" value="Bacteria"/>
</dbReference>
<sequence length="453" mass="51841">MSINDQAFFSENITNVNKMVSKILVAMDFVPVLLLVLTKLGLFNVPTEFAAVSISYSVVISTSFNFLIRSHSAFVQKISMYLGVLGIEGFIAMMGTSTNIGVYICYGVVPIICCLYYNRHLSIRICVMSYLLMLASLYVKFTNGAAIFDMLDTQTFQKAYLPVAAGFTIEFMFVFLIVNFLSIRNHTTLKHLISVIDDRNGFVQKLRQSKDEFQKKNSELKETQFKIIQFIAECLGSHDLFTGSHVIHTRTYVELIARRLRENGSYKETLTDETIALYASAAFVHDIGKIHIPEGILNKQGKFTREEFELMKSHPEEGRRLLQVLPKIDDGRFNEIATEMAYCHHEKWDGTGYPRGIAGKQIPLCARIMTAADVLDALISQRLYKNPKSIDQAMRVFLDSRGTHFEPCIADAVISLRDTIEKIDRDYKKKESEAYKKELEWWNNYHNMMNLKR</sequence>
<dbReference type="PANTHER" id="PTHR45228:SF5">
    <property type="entry name" value="CYCLIC DI-GMP PHOSPHODIESTERASE VC_1348-RELATED"/>
    <property type="match status" value="1"/>
</dbReference>
<dbReference type="CDD" id="cd00077">
    <property type="entry name" value="HDc"/>
    <property type="match status" value="1"/>
</dbReference>
<keyword evidence="4" id="KW-1185">Reference proteome</keyword>
<dbReference type="Gene3D" id="1.10.3210.10">
    <property type="entry name" value="Hypothetical protein af1432"/>
    <property type="match status" value="1"/>
</dbReference>
<dbReference type="PANTHER" id="PTHR45228">
    <property type="entry name" value="CYCLIC DI-GMP PHOSPHODIESTERASE TM_0186-RELATED"/>
    <property type="match status" value="1"/>
</dbReference>
<dbReference type="GO" id="GO:0016787">
    <property type="term" value="F:hydrolase activity"/>
    <property type="evidence" value="ECO:0007669"/>
    <property type="project" value="UniProtKB-KW"/>
</dbReference>
<dbReference type="PATRIC" id="fig|907348.3.peg.263"/>
<dbReference type="InterPro" id="IPR037522">
    <property type="entry name" value="HD_GYP_dom"/>
</dbReference>
<comment type="caution">
    <text evidence="3">The sequence shown here is derived from an EMBL/GenBank/DDBJ whole genome shotgun (WGS) entry which is preliminary data.</text>
</comment>
<dbReference type="Pfam" id="PF13487">
    <property type="entry name" value="HD_5"/>
    <property type="match status" value="1"/>
</dbReference>
<evidence type="ECO:0000259" key="2">
    <source>
        <dbReference type="PROSITE" id="PS51832"/>
    </source>
</evidence>
<dbReference type="InterPro" id="IPR003607">
    <property type="entry name" value="HD/PDEase_dom"/>
</dbReference>
<name>H7EHJ6_9SPIR</name>
<dbReference type="PROSITE" id="PS51832">
    <property type="entry name" value="HD_GYP"/>
    <property type="match status" value="1"/>
</dbReference>
<dbReference type="STRING" id="907348.TresaDRAFT_2595"/>
<proteinExistence type="predicted"/>
<evidence type="ECO:0000313" key="4">
    <source>
        <dbReference type="Proteomes" id="UP000003571"/>
    </source>
</evidence>